<reference evidence="4" key="1">
    <citation type="submission" date="2019-01" db="EMBL/GenBank/DDBJ databases">
        <authorList>
            <person name="Lista F."/>
            <person name="Anselmo A."/>
        </authorList>
    </citation>
    <scope>NUCLEOTIDE SEQUENCE</scope>
    <source>
        <strain evidence="4">1R</strain>
        <strain evidence="3">1S</strain>
        <strain evidence="2">4S</strain>
    </source>
</reference>
<evidence type="ECO:0000313" key="1">
    <source>
        <dbReference type="EMBL" id="MDP0967787.1"/>
    </source>
</evidence>
<dbReference type="EMBL" id="SDCS01000053">
    <property type="protein sequence ID" value="TCX91549.1"/>
    <property type="molecule type" value="Genomic_DNA"/>
</dbReference>
<protein>
    <submittedName>
        <fullName evidence="1">DUF6392 family protein</fullName>
    </submittedName>
</protein>
<evidence type="ECO:0000313" key="3">
    <source>
        <dbReference type="EMBL" id="TCY03881.1"/>
    </source>
</evidence>
<comment type="caution">
    <text evidence="4">The sequence shown here is derived from an EMBL/GenBank/DDBJ whole genome shotgun (WGS) entry which is preliminary data.</text>
</comment>
<dbReference type="EMBL" id="SDCV01000023">
    <property type="protein sequence ID" value="TCY03881.1"/>
    <property type="molecule type" value="Genomic_DNA"/>
</dbReference>
<dbReference type="EMBL" id="SDDU01000021">
    <property type="protein sequence ID" value="TCZ67029.1"/>
    <property type="molecule type" value="Genomic_DNA"/>
</dbReference>
<dbReference type="InterPro" id="IPR045657">
    <property type="entry name" value="DUF6392"/>
</dbReference>
<gene>
    <name evidence="3" type="ORF">ETE68_20745</name>
    <name evidence="2" type="ORF">ETE73_26670</name>
    <name evidence="4" type="ORF">ETH64_19315</name>
    <name evidence="1" type="ORF">Q6294_12160</name>
</gene>
<dbReference type="RefSeq" id="WP_032433219.1">
    <property type="nucleotide sequence ID" value="NZ_BHWE01000031.1"/>
</dbReference>
<dbReference type="AlphaFoldDB" id="A0A484AAB8"/>
<sequence>MNIDVETLVKQLGKPYQDIYDQGLIPYKTKPTGTVSDDTGTISDDISRLNMRREGIFLSFINNQEKNLEEVTLRLEDENKMDWLFPNPLPFGLEPVMTQKWVRAKLGHPMIYTDAQLIMTIYVGVKEFYTLPVPHQYIVAAFTYNKDFFVQKVTFYSIERAKEIQAALEIKRLGG</sequence>
<organism evidence="4">
    <name type="scientific">Klebsiella pneumoniae</name>
    <dbReference type="NCBI Taxonomy" id="573"/>
    <lineage>
        <taxon>Bacteria</taxon>
        <taxon>Pseudomonadati</taxon>
        <taxon>Pseudomonadota</taxon>
        <taxon>Gammaproteobacteria</taxon>
        <taxon>Enterobacterales</taxon>
        <taxon>Enterobacteriaceae</taxon>
        <taxon>Klebsiella/Raoultella group</taxon>
        <taxon>Klebsiella</taxon>
        <taxon>Klebsiella pneumoniae complex</taxon>
    </lineage>
</organism>
<reference evidence="1" key="2">
    <citation type="submission" date="2023-07" db="EMBL/GenBank/DDBJ databases">
        <authorList>
            <person name="Peng Z."/>
        </authorList>
    </citation>
    <scope>NUCLEOTIDE SEQUENCE</scope>
    <source>
        <strain evidence="1">KP219</strain>
    </source>
</reference>
<accession>A0A484AAB8</accession>
<evidence type="ECO:0000313" key="2">
    <source>
        <dbReference type="EMBL" id="TCX91549.1"/>
    </source>
</evidence>
<name>A0A484AAB8_KLEPN</name>
<proteinExistence type="predicted"/>
<dbReference type="Proteomes" id="UP001244490">
    <property type="component" value="Unassembled WGS sequence"/>
</dbReference>
<dbReference type="EMBL" id="JAUUIA010000009">
    <property type="protein sequence ID" value="MDP0967787.1"/>
    <property type="molecule type" value="Genomic_DNA"/>
</dbReference>
<evidence type="ECO:0000313" key="4">
    <source>
        <dbReference type="EMBL" id="TCZ67029.1"/>
    </source>
</evidence>
<dbReference type="Pfam" id="PF19929">
    <property type="entry name" value="DUF6392"/>
    <property type="match status" value="1"/>
</dbReference>